<dbReference type="EMBL" id="WTPW01000526">
    <property type="protein sequence ID" value="KAF0502349.1"/>
    <property type="molecule type" value="Genomic_DNA"/>
</dbReference>
<accession>A0A8H4AJD4</accession>
<evidence type="ECO:0000313" key="1">
    <source>
        <dbReference type="EMBL" id="KAF0502349.1"/>
    </source>
</evidence>
<dbReference type="AlphaFoldDB" id="A0A8H4AJD4"/>
<organism evidence="1 2">
    <name type="scientific">Gigaspora margarita</name>
    <dbReference type="NCBI Taxonomy" id="4874"/>
    <lineage>
        <taxon>Eukaryota</taxon>
        <taxon>Fungi</taxon>
        <taxon>Fungi incertae sedis</taxon>
        <taxon>Mucoromycota</taxon>
        <taxon>Glomeromycotina</taxon>
        <taxon>Glomeromycetes</taxon>
        <taxon>Diversisporales</taxon>
        <taxon>Gigasporaceae</taxon>
        <taxon>Gigaspora</taxon>
    </lineage>
</organism>
<proteinExistence type="predicted"/>
<sequence>MMIYKIKPGSARTFYVDLVRNRNSKITCGLEDSDETVFISSSDSEKDNAANQIISPICSDNKWTSITSITQISAELSRSVEEQLDFYLDFDIKKIQASFKSYKKTTPFTDVDEYTAW</sequence>
<reference evidence="1 2" key="1">
    <citation type="journal article" date="2019" name="Environ. Microbiol.">
        <title>At the nexus of three kingdoms: the genome of the mycorrhizal fungus Gigaspora margarita provides insights into plant, endobacterial and fungal interactions.</title>
        <authorList>
            <person name="Venice F."/>
            <person name="Ghignone S."/>
            <person name="Salvioli di Fossalunga A."/>
            <person name="Amselem J."/>
            <person name="Novero M."/>
            <person name="Xianan X."/>
            <person name="Sedzielewska Toro K."/>
            <person name="Morin E."/>
            <person name="Lipzen A."/>
            <person name="Grigoriev I.V."/>
            <person name="Henrissat B."/>
            <person name="Martin F.M."/>
            <person name="Bonfante P."/>
        </authorList>
    </citation>
    <scope>NUCLEOTIDE SEQUENCE [LARGE SCALE GENOMIC DNA]</scope>
    <source>
        <strain evidence="1 2">BEG34</strain>
    </source>
</reference>
<gene>
    <name evidence="1" type="ORF">F8M41_019825</name>
</gene>
<keyword evidence="2" id="KW-1185">Reference proteome</keyword>
<dbReference type="OrthoDB" id="2374747at2759"/>
<protein>
    <submittedName>
        <fullName evidence="1">Uncharacterized protein</fullName>
    </submittedName>
</protein>
<dbReference type="Proteomes" id="UP000439903">
    <property type="component" value="Unassembled WGS sequence"/>
</dbReference>
<name>A0A8H4AJD4_GIGMA</name>
<evidence type="ECO:0000313" key="2">
    <source>
        <dbReference type="Proteomes" id="UP000439903"/>
    </source>
</evidence>
<comment type="caution">
    <text evidence="1">The sequence shown here is derived from an EMBL/GenBank/DDBJ whole genome shotgun (WGS) entry which is preliminary data.</text>
</comment>